<dbReference type="PRINTS" id="PR00081">
    <property type="entry name" value="GDHRDH"/>
</dbReference>
<dbReference type="EMBL" id="BMHL01000002">
    <property type="protein sequence ID" value="GGC26989.1"/>
    <property type="molecule type" value="Genomic_DNA"/>
</dbReference>
<proteinExistence type="inferred from homology"/>
<organism evidence="3 4">
    <name type="scientific">Paraburkholderia caffeinilytica</name>
    <dbReference type="NCBI Taxonomy" id="1761016"/>
    <lineage>
        <taxon>Bacteria</taxon>
        <taxon>Pseudomonadati</taxon>
        <taxon>Pseudomonadota</taxon>
        <taxon>Betaproteobacteria</taxon>
        <taxon>Burkholderiales</taxon>
        <taxon>Burkholderiaceae</taxon>
        <taxon>Paraburkholderia</taxon>
    </lineage>
</organism>
<dbReference type="RefSeq" id="WP_115782989.1">
    <property type="nucleotide sequence ID" value="NZ_BMHL01000002.1"/>
</dbReference>
<dbReference type="Pfam" id="PF13561">
    <property type="entry name" value="adh_short_C2"/>
    <property type="match status" value="1"/>
</dbReference>
<dbReference type="PRINTS" id="PR00080">
    <property type="entry name" value="SDRFAMILY"/>
</dbReference>
<gene>
    <name evidence="3" type="ORF">GCM10011400_11720</name>
</gene>
<reference evidence="4" key="1">
    <citation type="journal article" date="2019" name="Int. J. Syst. Evol. Microbiol.">
        <title>The Global Catalogue of Microorganisms (GCM) 10K type strain sequencing project: providing services to taxonomists for standard genome sequencing and annotation.</title>
        <authorList>
            <consortium name="The Broad Institute Genomics Platform"/>
            <consortium name="The Broad Institute Genome Sequencing Center for Infectious Disease"/>
            <person name="Wu L."/>
            <person name="Ma J."/>
        </authorList>
    </citation>
    <scope>NUCLEOTIDE SEQUENCE [LARGE SCALE GENOMIC DNA]</scope>
    <source>
        <strain evidence="4">CGMCC 1.15103</strain>
    </source>
</reference>
<evidence type="ECO:0000313" key="4">
    <source>
        <dbReference type="Proteomes" id="UP000602004"/>
    </source>
</evidence>
<accession>A0ABQ1LMF5</accession>
<dbReference type="PANTHER" id="PTHR24321">
    <property type="entry name" value="DEHYDROGENASES, SHORT CHAIN"/>
    <property type="match status" value="1"/>
</dbReference>
<dbReference type="NCBIfam" id="NF005559">
    <property type="entry name" value="PRK07231.1"/>
    <property type="match status" value="1"/>
</dbReference>
<comment type="caution">
    <text evidence="3">The sequence shown here is derived from an EMBL/GenBank/DDBJ whole genome shotgun (WGS) entry which is preliminary data.</text>
</comment>
<dbReference type="InterPro" id="IPR020904">
    <property type="entry name" value="Sc_DH/Rdtase_CS"/>
</dbReference>
<name>A0ABQ1LMF5_9BURK</name>
<comment type="similarity">
    <text evidence="1">Belongs to the short-chain dehydrogenases/reductases (SDR) family.</text>
</comment>
<dbReference type="PANTHER" id="PTHR24321:SF14">
    <property type="entry name" value="SHORT-CHAIN TYPE DEHYDROGENASE_REDUCTASE BLR2146-RELATED"/>
    <property type="match status" value="1"/>
</dbReference>
<dbReference type="InterPro" id="IPR036291">
    <property type="entry name" value="NAD(P)-bd_dom_sf"/>
</dbReference>
<dbReference type="InterPro" id="IPR002347">
    <property type="entry name" value="SDR_fam"/>
</dbReference>
<keyword evidence="2" id="KW-0560">Oxidoreductase</keyword>
<evidence type="ECO:0000313" key="3">
    <source>
        <dbReference type="EMBL" id="GGC26989.1"/>
    </source>
</evidence>
<protein>
    <submittedName>
        <fullName evidence="3">Short-chain type dehydrogenase/reductase y4lA</fullName>
    </submittedName>
</protein>
<dbReference type="Gene3D" id="3.40.50.720">
    <property type="entry name" value="NAD(P)-binding Rossmann-like Domain"/>
    <property type="match status" value="1"/>
</dbReference>
<evidence type="ECO:0000256" key="1">
    <source>
        <dbReference type="ARBA" id="ARBA00006484"/>
    </source>
</evidence>
<evidence type="ECO:0000256" key="2">
    <source>
        <dbReference type="ARBA" id="ARBA00023002"/>
    </source>
</evidence>
<dbReference type="PROSITE" id="PS00061">
    <property type="entry name" value="ADH_SHORT"/>
    <property type="match status" value="1"/>
</dbReference>
<dbReference type="Proteomes" id="UP000602004">
    <property type="component" value="Unassembled WGS sequence"/>
</dbReference>
<dbReference type="SUPFAM" id="SSF51735">
    <property type="entry name" value="NAD(P)-binding Rossmann-fold domains"/>
    <property type="match status" value="1"/>
</dbReference>
<keyword evidence="4" id="KW-1185">Reference proteome</keyword>
<sequence length="272" mass="28470">MKVLEKKIAVITGAGSGIGEATAHRLAEEGAAVVIADLDGEAAHRVAVAIAARDGQAIAIRTDIADEAQIRAMTEAARQRFGGIDLLFNNAAVTSAAHFARDLDVIQMDVETWDRTMNINVRGAMLCCKYAIPQMLERGGGAVINMASGLGLFGDLTRTAYGTSKAALIGLTRFIATQYGKQGVRANTIAAGLIGTDAVKTNLSRQELDFLLEHQLSPSLGEPSDIAATVVFLASDAGRFITGQTIPVDGGFSAHVPQYADVARMIAQSSAA</sequence>